<name>A0A4Y9JV52_9PAST</name>
<keyword evidence="1" id="KW-1133">Transmembrane helix</keyword>
<accession>A0A4Y9JV52</accession>
<organism evidence="2 3">
    <name type="scientific">Muribacter muris</name>
    <dbReference type="NCBI Taxonomy" id="67855"/>
    <lineage>
        <taxon>Bacteria</taxon>
        <taxon>Pseudomonadati</taxon>
        <taxon>Pseudomonadota</taxon>
        <taxon>Gammaproteobacteria</taxon>
        <taxon>Pasteurellales</taxon>
        <taxon>Pasteurellaceae</taxon>
        <taxon>Muribacter</taxon>
    </lineage>
</organism>
<dbReference type="NCBIfam" id="TIGR01594">
    <property type="entry name" value="holin_lambda"/>
    <property type="match status" value="1"/>
</dbReference>
<dbReference type="Proteomes" id="UP000297396">
    <property type="component" value="Unassembled WGS sequence"/>
</dbReference>
<keyword evidence="1" id="KW-0472">Membrane</keyword>
<gene>
    <name evidence="2" type="ORF">E4T80_09935</name>
</gene>
<comment type="caution">
    <text evidence="2">The sequence shown here is derived from an EMBL/GenBank/DDBJ whole genome shotgun (WGS) entry which is preliminary data.</text>
</comment>
<feature type="transmembrane region" description="Helical" evidence="1">
    <location>
        <begin position="12"/>
        <end position="34"/>
    </location>
</feature>
<dbReference type="OrthoDB" id="6711255at2"/>
<proteinExistence type="predicted"/>
<protein>
    <submittedName>
        <fullName evidence="2">Phage holin, lambda family</fullName>
    </submittedName>
</protein>
<reference evidence="2 3" key="1">
    <citation type="submission" date="2019-03" db="EMBL/GenBank/DDBJ databases">
        <title>Diversity of the mouse oral microbiome.</title>
        <authorList>
            <person name="Joseph S."/>
            <person name="Aduse-Opoku J."/>
            <person name="Curtis M."/>
            <person name="Wade W."/>
            <person name="Hashim A."/>
        </authorList>
    </citation>
    <scope>NUCLEOTIDE SEQUENCE [LARGE SCALE GENOMIC DNA]</scope>
    <source>
        <strain evidence="2 3">WT12</strain>
    </source>
</reference>
<evidence type="ECO:0000313" key="2">
    <source>
        <dbReference type="EMBL" id="TFV08600.1"/>
    </source>
</evidence>
<dbReference type="Pfam" id="PF05106">
    <property type="entry name" value="Phage_holin_3_1"/>
    <property type="match status" value="1"/>
</dbReference>
<sequence length="111" mass="12695">MPDKTPDIWAIIYARIATHDIVICGVLVAFFSSLFKSFLYDKKDTWRRVLVEACLCSLIVYSVNPMLKHYGLPNELIIPIGTVIGMFGTSIIRQIIFKYLRKKGVMPDDQL</sequence>
<dbReference type="AlphaFoldDB" id="A0A4Y9JV52"/>
<dbReference type="EMBL" id="SPPA01000023">
    <property type="protein sequence ID" value="TFV08600.1"/>
    <property type="molecule type" value="Genomic_DNA"/>
</dbReference>
<evidence type="ECO:0000256" key="1">
    <source>
        <dbReference type="SAM" id="Phobius"/>
    </source>
</evidence>
<dbReference type="InterPro" id="IPR006481">
    <property type="entry name" value="Phage_lambda_GpS_holin"/>
</dbReference>
<evidence type="ECO:0000313" key="3">
    <source>
        <dbReference type="Proteomes" id="UP000297396"/>
    </source>
</evidence>
<dbReference type="RefSeq" id="WP_135057982.1">
    <property type="nucleotide sequence ID" value="NZ_JADGLC010000023.1"/>
</dbReference>
<keyword evidence="1" id="KW-0812">Transmembrane</keyword>
<feature type="transmembrane region" description="Helical" evidence="1">
    <location>
        <begin position="76"/>
        <end position="96"/>
    </location>
</feature>